<protein>
    <submittedName>
        <fullName evidence="1">Uncharacterized protein</fullName>
    </submittedName>
</protein>
<organism evidence="1 2">
    <name type="scientific">Melastoma candidum</name>
    <dbReference type="NCBI Taxonomy" id="119954"/>
    <lineage>
        <taxon>Eukaryota</taxon>
        <taxon>Viridiplantae</taxon>
        <taxon>Streptophyta</taxon>
        <taxon>Embryophyta</taxon>
        <taxon>Tracheophyta</taxon>
        <taxon>Spermatophyta</taxon>
        <taxon>Magnoliopsida</taxon>
        <taxon>eudicotyledons</taxon>
        <taxon>Gunneridae</taxon>
        <taxon>Pentapetalae</taxon>
        <taxon>rosids</taxon>
        <taxon>malvids</taxon>
        <taxon>Myrtales</taxon>
        <taxon>Melastomataceae</taxon>
        <taxon>Melastomatoideae</taxon>
        <taxon>Melastomateae</taxon>
        <taxon>Melastoma</taxon>
    </lineage>
</organism>
<accession>A0ACB9S3U4</accession>
<reference evidence="2" key="1">
    <citation type="journal article" date="2023" name="Front. Plant Sci.">
        <title>Chromosomal-level genome assembly of Melastoma candidum provides insights into trichome evolution.</title>
        <authorList>
            <person name="Zhong Y."/>
            <person name="Wu W."/>
            <person name="Sun C."/>
            <person name="Zou P."/>
            <person name="Liu Y."/>
            <person name="Dai S."/>
            <person name="Zhou R."/>
        </authorList>
    </citation>
    <scope>NUCLEOTIDE SEQUENCE [LARGE SCALE GENOMIC DNA]</scope>
</reference>
<name>A0ACB9S3U4_9MYRT</name>
<keyword evidence="2" id="KW-1185">Reference proteome</keyword>
<evidence type="ECO:0000313" key="1">
    <source>
        <dbReference type="EMBL" id="KAI4384288.1"/>
    </source>
</evidence>
<dbReference type="Proteomes" id="UP001057402">
    <property type="component" value="Chromosome 2"/>
</dbReference>
<evidence type="ECO:0000313" key="2">
    <source>
        <dbReference type="Proteomes" id="UP001057402"/>
    </source>
</evidence>
<comment type="caution">
    <text evidence="1">The sequence shown here is derived from an EMBL/GenBank/DDBJ whole genome shotgun (WGS) entry which is preliminary data.</text>
</comment>
<dbReference type="EMBL" id="CM042881">
    <property type="protein sequence ID" value="KAI4384288.1"/>
    <property type="molecule type" value="Genomic_DNA"/>
</dbReference>
<gene>
    <name evidence="1" type="ORF">MLD38_002463</name>
</gene>
<proteinExistence type="predicted"/>
<sequence>MAARKLLHFSATSASCRTSLLRPSLPSSSTNLLGGVRVGEGLGSSSSSPSRRLANSRAFSRIPVELGGAMTLMPMHSATATALLTSLLCLSSRSWGCLSEGFATPL</sequence>